<comment type="function">
    <text evidence="5">Has an important function as a repair enzyme for proteins that have been inactivated by oxidation. Catalyzes the reversible oxidation-reduction of methionine sulfoxide in proteins to methionine.</text>
</comment>
<evidence type="ECO:0000256" key="3">
    <source>
        <dbReference type="ARBA" id="ARBA00047806"/>
    </source>
</evidence>
<comment type="catalytic activity">
    <reaction evidence="3 5">
        <text>L-methionyl-[protein] + [thioredoxin]-disulfide + H2O = L-methionyl-(S)-S-oxide-[protein] + [thioredoxin]-dithiol</text>
        <dbReference type="Rhea" id="RHEA:14217"/>
        <dbReference type="Rhea" id="RHEA-COMP:10698"/>
        <dbReference type="Rhea" id="RHEA-COMP:10700"/>
        <dbReference type="Rhea" id="RHEA-COMP:12313"/>
        <dbReference type="Rhea" id="RHEA-COMP:12315"/>
        <dbReference type="ChEBI" id="CHEBI:15377"/>
        <dbReference type="ChEBI" id="CHEBI:16044"/>
        <dbReference type="ChEBI" id="CHEBI:29950"/>
        <dbReference type="ChEBI" id="CHEBI:44120"/>
        <dbReference type="ChEBI" id="CHEBI:50058"/>
        <dbReference type="EC" id="1.8.4.11"/>
    </reaction>
</comment>
<dbReference type="Proteomes" id="UP000009073">
    <property type="component" value="Chromosome"/>
</dbReference>
<dbReference type="InterPro" id="IPR002569">
    <property type="entry name" value="Met_Sox_Rdtase_MsrA_dom"/>
</dbReference>
<dbReference type="InterPro" id="IPR050162">
    <property type="entry name" value="MsrA_MetSO_reductase"/>
</dbReference>
<dbReference type="InterPro" id="IPR036509">
    <property type="entry name" value="Met_Sox_Rdtase_MsrA_sf"/>
</dbReference>
<gene>
    <name evidence="5" type="primary">msrA</name>
    <name evidence="7" type="ordered locus">Tola_2500</name>
</gene>
<evidence type="ECO:0000313" key="7">
    <source>
        <dbReference type="EMBL" id="ACQ94094.1"/>
    </source>
</evidence>
<dbReference type="KEGG" id="tau:Tola_2500"/>
<dbReference type="GO" id="GO:0033744">
    <property type="term" value="F:L-methionine:thioredoxin-disulfide S-oxidoreductase activity"/>
    <property type="evidence" value="ECO:0007669"/>
    <property type="project" value="RHEA"/>
</dbReference>
<dbReference type="NCBIfam" id="TIGR00401">
    <property type="entry name" value="msrA"/>
    <property type="match status" value="1"/>
</dbReference>
<dbReference type="SUPFAM" id="SSF55068">
    <property type="entry name" value="Peptide methionine sulfoxide reductase"/>
    <property type="match status" value="1"/>
</dbReference>
<dbReference type="RefSeq" id="WP_015879543.1">
    <property type="nucleotide sequence ID" value="NC_012691.1"/>
</dbReference>
<dbReference type="GO" id="GO:0008113">
    <property type="term" value="F:peptide-methionine (S)-S-oxide reductase activity"/>
    <property type="evidence" value="ECO:0007669"/>
    <property type="project" value="UniProtKB-UniRule"/>
</dbReference>
<proteinExistence type="inferred from homology"/>
<evidence type="ECO:0000313" key="8">
    <source>
        <dbReference type="Proteomes" id="UP000009073"/>
    </source>
</evidence>
<feature type="active site" evidence="5">
    <location>
        <position position="51"/>
    </location>
</feature>
<dbReference type="OrthoDB" id="4174719at2"/>
<comment type="similarity">
    <text evidence="1 5">Belongs to the MsrA Met sulfoxide reductase family.</text>
</comment>
<dbReference type="eggNOG" id="COG0225">
    <property type="taxonomic scope" value="Bacteria"/>
</dbReference>
<dbReference type="GO" id="GO:0034599">
    <property type="term" value="P:cellular response to oxidative stress"/>
    <property type="evidence" value="ECO:0007669"/>
    <property type="project" value="TreeGrafter"/>
</dbReference>
<name>C4LAB9_TOLAT</name>
<evidence type="ECO:0000256" key="2">
    <source>
        <dbReference type="ARBA" id="ARBA00023002"/>
    </source>
</evidence>
<accession>C4LAB9</accession>
<evidence type="ECO:0000256" key="1">
    <source>
        <dbReference type="ARBA" id="ARBA00005591"/>
    </source>
</evidence>
<reference evidence="8" key="1">
    <citation type="submission" date="2009-05" db="EMBL/GenBank/DDBJ databases">
        <title>Complete sequence of Tolumonas auensis DSM 9187.</title>
        <authorList>
            <consortium name="US DOE Joint Genome Institute"/>
            <person name="Lucas S."/>
            <person name="Copeland A."/>
            <person name="Lapidus A."/>
            <person name="Glavina del Rio T."/>
            <person name="Tice H."/>
            <person name="Bruce D."/>
            <person name="Goodwin L."/>
            <person name="Pitluck S."/>
            <person name="Chertkov O."/>
            <person name="Brettin T."/>
            <person name="Detter J.C."/>
            <person name="Han C."/>
            <person name="Larimer F."/>
            <person name="Land M."/>
            <person name="Hauser L."/>
            <person name="Kyrpides N."/>
            <person name="Mikhailova N."/>
            <person name="Spring S."/>
            <person name="Beller H."/>
        </authorList>
    </citation>
    <scope>NUCLEOTIDE SEQUENCE [LARGE SCALE GENOMIC DNA]</scope>
    <source>
        <strain evidence="8">DSM 9187 / TA4</strain>
    </source>
</reference>
<comment type="catalytic activity">
    <reaction evidence="4 5">
        <text>[thioredoxin]-disulfide + L-methionine + H2O = L-methionine (S)-S-oxide + [thioredoxin]-dithiol</text>
        <dbReference type="Rhea" id="RHEA:19993"/>
        <dbReference type="Rhea" id="RHEA-COMP:10698"/>
        <dbReference type="Rhea" id="RHEA-COMP:10700"/>
        <dbReference type="ChEBI" id="CHEBI:15377"/>
        <dbReference type="ChEBI" id="CHEBI:29950"/>
        <dbReference type="ChEBI" id="CHEBI:50058"/>
        <dbReference type="ChEBI" id="CHEBI:57844"/>
        <dbReference type="ChEBI" id="CHEBI:58772"/>
        <dbReference type="EC" id="1.8.4.11"/>
    </reaction>
</comment>
<dbReference type="GO" id="GO:0005737">
    <property type="term" value="C:cytoplasm"/>
    <property type="evidence" value="ECO:0007669"/>
    <property type="project" value="TreeGrafter"/>
</dbReference>
<dbReference type="PANTHER" id="PTHR42799:SF2">
    <property type="entry name" value="MITOCHONDRIAL PEPTIDE METHIONINE SULFOXIDE REDUCTASE"/>
    <property type="match status" value="1"/>
</dbReference>
<organism evidence="7 8">
    <name type="scientific">Tolumonas auensis (strain DSM 9187 / NBRC 110442 / TA 4)</name>
    <dbReference type="NCBI Taxonomy" id="595494"/>
    <lineage>
        <taxon>Bacteria</taxon>
        <taxon>Pseudomonadati</taxon>
        <taxon>Pseudomonadota</taxon>
        <taxon>Gammaproteobacteria</taxon>
        <taxon>Aeromonadales</taxon>
        <taxon>Aeromonadaceae</taxon>
        <taxon>Tolumonas</taxon>
    </lineage>
</organism>
<dbReference type="STRING" id="595494.Tola_2500"/>
<keyword evidence="2 5" id="KW-0560">Oxidoreductase</keyword>
<feature type="domain" description="Peptide methionine sulphoxide reductase MsrA" evidence="6">
    <location>
        <begin position="45"/>
        <end position="198"/>
    </location>
</feature>
<dbReference type="EC" id="1.8.4.11" evidence="5"/>
<dbReference type="HAMAP" id="MF_01401">
    <property type="entry name" value="MsrA"/>
    <property type="match status" value="1"/>
</dbReference>
<dbReference type="Pfam" id="PF01625">
    <property type="entry name" value="PMSR"/>
    <property type="match status" value="1"/>
</dbReference>
<keyword evidence="8" id="KW-1185">Reference proteome</keyword>
<dbReference type="PANTHER" id="PTHR42799">
    <property type="entry name" value="MITOCHONDRIAL PEPTIDE METHIONINE SULFOXIDE REDUCTASE"/>
    <property type="match status" value="1"/>
</dbReference>
<evidence type="ECO:0000256" key="5">
    <source>
        <dbReference type="HAMAP-Rule" id="MF_01401"/>
    </source>
</evidence>
<dbReference type="Gene3D" id="3.30.1060.10">
    <property type="entry name" value="Peptide methionine sulphoxide reductase MsrA"/>
    <property type="match status" value="1"/>
</dbReference>
<dbReference type="EMBL" id="CP001616">
    <property type="protein sequence ID" value="ACQ94094.1"/>
    <property type="molecule type" value="Genomic_DNA"/>
</dbReference>
<dbReference type="AlphaFoldDB" id="C4LAB9"/>
<sequence>MHTRTRMVAPDEALTGRETPMLTEPLHYVKQVSMFPPYPAGLEVAHFAMGCFWGAERLFWIQPGVYVTAVGYQGGFTPNPTYDEVCSGATGHTESVRVVYDPAIISYATLLKLFWEQHDPAEGARQGNDIGTQYRSMIFTRTEQQQQLAIQTLERYQAAMRTNNDARTITTEITQEKAFYFAEQYHQQYLAKNPGGYCGLGGIGICLPEPDLS</sequence>
<evidence type="ECO:0000259" key="6">
    <source>
        <dbReference type="Pfam" id="PF01625"/>
    </source>
</evidence>
<evidence type="ECO:0000256" key="4">
    <source>
        <dbReference type="ARBA" id="ARBA00048782"/>
    </source>
</evidence>
<protein>
    <recommendedName>
        <fullName evidence="5">Peptide methionine sulfoxide reductase MsrA</fullName>
        <shortName evidence="5">Protein-methionine-S-oxide reductase</shortName>
        <ecNumber evidence="5">1.8.4.11</ecNumber>
    </recommendedName>
    <alternativeName>
        <fullName evidence="5">Peptide-methionine (S)-S-oxide reductase</fullName>
        <shortName evidence="5">Peptide Met(O) reductase</shortName>
    </alternativeName>
</protein>
<dbReference type="FunFam" id="3.30.1060.10:FF:000001">
    <property type="entry name" value="Peptide methionine sulfoxide reductase MsrA"/>
    <property type="match status" value="1"/>
</dbReference>
<reference evidence="7 8" key="2">
    <citation type="journal article" date="2011" name="Stand. Genomic Sci.">
        <title>Complete genome sequence of Tolumonas auensis type strain (TA 4).</title>
        <authorList>
            <person name="Chertkov O."/>
            <person name="Copeland A."/>
            <person name="Lucas S."/>
            <person name="Lapidus A."/>
            <person name="Berry K.W."/>
            <person name="Detter J.C."/>
            <person name="Del Rio T.G."/>
            <person name="Hammon N."/>
            <person name="Dalin E."/>
            <person name="Tice H."/>
            <person name="Pitluck S."/>
            <person name="Richardson P."/>
            <person name="Bruce D."/>
            <person name="Goodwin L."/>
            <person name="Han C."/>
            <person name="Tapia R."/>
            <person name="Saunders E."/>
            <person name="Schmutz J."/>
            <person name="Brettin T."/>
            <person name="Larimer F."/>
            <person name="Land M."/>
            <person name="Hauser L."/>
            <person name="Spring S."/>
            <person name="Rohde M."/>
            <person name="Kyrpides N.C."/>
            <person name="Ivanova N."/>
            <person name="Goker M."/>
            <person name="Beller H.R."/>
            <person name="Klenk H.P."/>
            <person name="Woyke T."/>
        </authorList>
    </citation>
    <scope>NUCLEOTIDE SEQUENCE [LARGE SCALE GENOMIC DNA]</scope>
    <source>
        <strain evidence="8">DSM 9187 / TA4</strain>
    </source>
</reference>
<dbReference type="HOGENOM" id="CLU_031040_10_3_6"/>